<comment type="caution">
    <text evidence="1">The sequence shown here is derived from an EMBL/GenBank/DDBJ whole genome shotgun (WGS) entry which is preliminary data.</text>
</comment>
<dbReference type="PATRIC" id="fig|28128.5.peg.302"/>
<proteinExistence type="predicted"/>
<gene>
    <name evidence="1" type="ORF">HMPREF3226_00300</name>
</gene>
<dbReference type="Proteomes" id="UP000070533">
    <property type="component" value="Unassembled WGS sequence"/>
</dbReference>
<protein>
    <submittedName>
        <fullName evidence="1">Uncharacterized protein</fullName>
    </submittedName>
</protein>
<keyword evidence="2" id="KW-1185">Reference proteome</keyword>
<evidence type="ECO:0000313" key="2">
    <source>
        <dbReference type="Proteomes" id="UP000070533"/>
    </source>
</evidence>
<organism evidence="1 2">
    <name type="scientific">Prevotella corporis</name>
    <dbReference type="NCBI Taxonomy" id="28128"/>
    <lineage>
        <taxon>Bacteria</taxon>
        <taxon>Pseudomonadati</taxon>
        <taxon>Bacteroidota</taxon>
        <taxon>Bacteroidia</taxon>
        <taxon>Bacteroidales</taxon>
        <taxon>Prevotellaceae</taxon>
        <taxon>Prevotella</taxon>
    </lineage>
</organism>
<dbReference type="EMBL" id="LRQG01000013">
    <property type="protein sequence ID" value="KXA43856.1"/>
    <property type="molecule type" value="Genomic_DNA"/>
</dbReference>
<evidence type="ECO:0000313" key="1">
    <source>
        <dbReference type="EMBL" id="KXA43856.1"/>
    </source>
</evidence>
<accession>A0A133QLT9</accession>
<dbReference type="AlphaFoldDB" id="A0A133QLT9"/>
<dbReference type="STRING" id="28128.HMPREF3226_00300"/>
<reference evidence="2" key="1">
    <citation type="submission" date="2016-01" db="EMBL/GenBank/DDBJ databases">
        <authorList>
            <person name="Mitreva M."/>
            <person name="Pepin K.H."/>
            <person name="Mihindukulasuriya K.A."/>
            <person name="Fulton R."/>
            <person name="Fronick C."/>
            <person name="O'Laughlin M."/>
            <person name="Miner T."/>
            <person name="Herter B."/>
            <person name="Rosa B.A."/>
            <person name="Cordes M."/>
            <person name="Tomlinson C."/>
            <person name="Wollam A."/>
            <person name="Palsikar V.B."/>
            <person name="Mardis E.R."/>
            <person name="Wilson R.K."/>
        </authorList>
    </citation>
    <scope>NUCLEOTIDE SEQUENCE [LARGE SCALE GENOMIC DNA]</scope>
    <source>
        <strain evidence="2">MJR7716</strain>
    </source>
</reference>
<sequence length="39" mass="4762">MFLYPSCLQIYIIFCDYGYATLYYYRNLTASQYRLFLIG</sequence>
<name>A0A133QLT9_9BACT</name>